<evidence type="ECO:0000313" key="2">
    <source>
        <dbReference type="Proteomes" id="UP000215196"/>
    </source>
</evidence>
<dbReference type="OrthoDB" id="1349564at2"/>
<proteinExistence type="predicted"/>
<keyword evidence="2" id="KW-1185">Reference proteome</keyword>
<organism evidence="1 2">
    <name type="scientific">Chryseobacterium taklimakanense</name>
    <dbReference type="NCBI Taxonomy" id="536441"/>
    <lineage>
        <taxon>Bacteria</taxon>
        <taxon>Pseudomonadati</taxon>
        <taxon>Bacteroidota</taxon>
        <taxon>Flavobacteriia</taxon>
        <taxon>Flavobacteriales</taxon>
        <taxon>Weeksellaceae</taxon>
        <taxon>Chryseobacterium group</taxon>
        <taxon>Chryseobacterium</taxon>
    </lineage>
</organism>
<protein>
    <submittedName>
        <fullName evidence="1">Uncharacterized protein</fullName>
    </submittedName>
</protein>
<sequence length="142" mass="16077">MPNLFDAEKLALESFKIISENIFVPEFFDESLIKEFGSTNQLSISFNLEQKLIRAEFDFEILTNSESSEEAKANYKFVLIYSCSNLEELAHADGEELKVNSQLGFAISAISYSTIRGILLIKLSETVFQDFILPIIKPNLPN</sequence>
<dbReference type="AlphaFoldDB" id="A0A239WDS4"/>
<dbReference type="EMBL" id="LT906465">
    <property type="protein sequence ID" value="SNV32765.1"/>
    <property type="molecule type" value="Genomic_DNA"/>
</dbReference>
<dbReference type="Proteomes" id="UP000215196">
    <property type="component" value="Chromosome 1"/>
</dbReference>
<gene>
    <name evidence="1" type="ORF">SAMEA4412677_00171</name>
</gene>
<dbReference type="RefSeq" id="WP_095069487.1">
    <property type="nucleotide sequence ID" value="NZ_CP034173.1"/>
</dbReference>
<accession>A0A239WDS4</accession>
<name>A0A239WDS4_9FLAO</name>
<dbReference type="KEGG" id="ctak:4412677_00171"/>
<evidence type="ECO:0000313" key="1">
    <source>
        <dbReference type="EMBL" id="SNV32765.1"/>
    </source>
</evidence>
<reference evidence="1 2" key="1">
    <citation type="submission" date="2017-06" db="EMBL/GenBank/DDBJ databases">
        <authorList>
            <consortium name="Pathogen Informatics"/>
        </authorList>
    </citation>
    <scope>NUCLEOTIDE SEQUENCE [LARGE SCALE GENOMIC DNA]</scope>
    <source>
        <strain evidence="1 2">NCTC13490</strain>
    </source>
</reference>